<evidence type="ECO:0000313" key="1">
    <source>
        <dbReference type="EMBL" id="APG04868.1"/>
    </source>
</evidence>
<gene>
    <name evidence="1" type="ORF">BJI69_13840</name>
</gene>
<dbReference type="STRING" id="1440763.BJI69_13840"/>
<dbReference type="Proteomes" id="UP000182987">
    <property type="component" value="Chromosome"/>
</dbReference>
<keyword evidence="2" id="KW-1185">Reference proteome</keyword>
<organism evidence="1 2">
    <name type="scientific">Luteibacter rhizovicinus DSM 16549</name>
    <dbReference type="NCBI Taxonomy" id="1440763"/>
    <lineage>
        <taxon>Bacteria</taxon>
        <taxon>Pseudomonadati</taxon>
        <taxon>Pseudomonadota</taxon>
        <taxon>Gammaproteobacteria</taxon>
        <taxon>Lysobacterales</taxon>
        <taxon>Rhodanobacteraceae</taxon>
        <taxon>Luteibacter</taxon>
    </lineage>
</organism>
<dbReference type="AlphaFoldDB" id="A0A0G9HGA9"/>
<protein>
    <submittedName>
        <fullName evidence="1">Uncharacterized protein</fullName>
    </submittedName>
</protein>
<dbReference type="KEGG" id="lrz:BJI69_13840"/>
<accession>A0A0G9HGA9</accession>
<sequence length="265" mass="28992">MNAMTSLRKSLARRLPQMLLTAALTAAAGGYAEQARAQWLVEDVTAVTNAASEYGLQASRWVQTAQQYADTIAHYTSEVAYWQSVYSKLSTFNLQLFAVTNQFKPIAADYGVADECPGVSGGLAGDITSALSSFLPNMGGDVIKQQQQLCQMIVMTKNRKYNTTVDYLLYISLQSQNLLNMQNQRIAEVGSSPGNLSSNNAEVTRYGSNLATAREHWESDMKQSDMQIEMLMKMQSTLSRRAMNGQPSALGTLVNVAALKAAFTK</sequence>
<dbReference type="RefSeq" id="WP_046966119.1">
    <property type="nucleotide sequence ID" value="NZ_CP017480.1"/>
</dbReference>
<dbReference type="EMBL" id="CP017480">
    <property type="protein sequence ID" value="APG04868.1"/>
    <property type="molecule type" value="Genomic_DNA"/>
</dbReference>
<dbReference type="PATRIC" id="fig|1440763.5.peg.3080"/>
<evidence type="ECO:0000313" key="2">
    <source>
        <dbReference type="Proteomes" id="UP000182987"/>
    </source>
</evidence>
<dbReference type="OrthoDB" id="5952730at2"/>
<name>A0A0G9HGA9_9GAMM</name>
<reference evidence="2" key="1">
    <citation type="submission" date="2016-09" db="EMBL/GenBank/DDBJ databases">
        <authorList>
            <person name="Lysoe E."/>
        </authorList>
    </citation>
    <scope>NUCLEOTIDE SEQUENCE [LARGE SCALE GENOMIC DNA]</scope>
    <source>
        <strain evidence="2">LJ96T</strain>
    </source>
</reference>
<proteinExistence type="predicted"/>